<dbReference type="AlphaFoldDB" id="A0A060HK63"/>
<dbReference type="KEGG" id="nvn:NVIE_026300"/>
<dbReference type="Gene3D" id="3.10.510.10">
    <property type="entry name" value="NE1680-like"/>
    <property type="match status" value="1"/>
</dbReference>
<reference evidence="1 2" key="1">
    <citation type="journal article" date="2014" name="Int. J. Syst. Evol. Microbiol.">
        <title>Nitrososphaera viennensis gen. nov., sp. nov., an aerobic and mesophilic, ammonia-oxidizing archaeon from soil and a member of the archaeal phylum Thaumarchaeota.</title>
        <authorList>
            <person name="Stieglmeier M."/>
            <person name="Klingl A."/>
            <person name="Alves R.J."/>
            <person name="Rittmann S.K."/>
            <person name="Melcher M."/>
            <person name="Leisch N."/>
            <person name="Schleper C."/>
        </authorList>
    </citation>
    <scope>NUCLEOTIDE SEQUENCE [LARGE SCALE GENOMIC DNA]</scope>
    <source>
        <strain evidence="1">EN76</strain>
    </source>
</reference>
<dbReference type="GeneID" id="74947866"/>
<organism evidence="1 2">
    <name type="scientific">Nitrososphaera viennensis EN76</name>
    <dbReference type="NCBI Taxonomy" id="926571"/>
    <lineage>
        <taxon>Archaea</taxon>
        <taxon>Nitrososphaerota</taxon>
        <taxon>Nitrososphaeria</taxon>
        <taxon>Nitrososphaerales</taxon>
        <taxon>Nitrososphaeraceae</taxon>
        <taxon>Nitrososphaera</taxon>
    </lineage>
</organism>
<dbReference type="InterPro" id="IPR018592">
    <property type="entry name" value="DUF2024"/>
</dbReference>
<evidence type="ECO:0000313" key="2">
    <source>
        <dbReference type="Proteomes" id="UP000027093"/>
    </source>
</evidence>
<dbReference type="OrthoDB" id="5685at2157"/>
<gene>
    <name evidence="1" type="ORF">NVIE_026300</name>
</gene>
<accession>A0A060HK63</accession>
<evidence type="ECO:0000313" key="1">
    <source>
        <dbReference type="EMBL" id="AIC16899.1"/>
    </source>
</evidence>
<keyword evidence="2" id="KW-1185">Reference proteome</keyword>
<sequence length="110" mass="12452">MQLEPYHGGRKKVVVYNTYADGGRLHFDVFIPTDKSNAGQVPKDMDAQAVEYAKEFLKLIGKQSTGNNGLMVNMCERCHIDDTSLYSNELWQLPGKEVFIWPMEGCPKPN</sequence>
<dbReference type="Proteomes" id="UP000027093">
    <property type="component" value="Chromosome"/>
</dbReference>
<dbReference type="Pfam" id="PF09630">
    <property type="entry name" value="DUF2024"/>
    <property type="match status" value="1"/>
</dbReference>
<dbReference type="HOGENOM" id="CLU_188388_0_0_2"/>
<proteinExistence type="predicted"/>
<dbReference type="EMBL" id="CP007536">
    <property type="protein sequence ID" value="AIC16899.1"/>
    <property type="molecule type" value="Genomic_DNA"/>
</dbReference>
<protein>
    <recommendedName>
        <fullName evidence="3">DUF2024 family protein</fullName>
    </recommendedName>
</protein>
<dbReference type="RefSeq" id="WP_075055559.1">
    <property type="nucleotide sequence ID" value="NZ_CP007536.1"/>
</dbReference>
<evidence type="ECO:0008006" key="3">
    <source>
        <dbReference type="Google" id="ProtNLM"/>
    </source>
</evidence>
<dbReference type="InterPro" id="IPR023122">
    <property type="entry name" value="NE1680-like_sf"/>
</dbReference>
<dbReference type="SUPFAM" id="SSF160766">
    <property type="entry name" value="NE1680-like"/>
    <property type="match status" value="1"/>
</dbReference>
<name>A0A060HK63_9ARCH</name>